<evidence type="ECO:0000256" key="10">
    <source>
        <dbReference type="ARBA" id="ARBA00022726"/>
    </source>
</evidence>
<keyword evidence="9 11" id="KW-0808">Transferase</keyword>
<evidence type="ECO:0000256" key="1">
    <source>
        <dbReference type="ARBA" id="ARBA00000868"/>
    </source>
</evidence>
<dbReference type="InterPro" id="IPR000836">
    <property type="entry name" value="PRTase_dom"/>
</dbReference>
<dbReference type="Gene3D" id="3.40.50.2020">
    <property type="match status" value="1"/>
</dbReference>
<evidence type="ECO:0000256" key="11">
    <source>
        <dbReference type="HAMAP-Rule" id="MF_00004"/>
    </source>
</evidence>
<comment type="caution">
    <text evidence="13">The sequence shown here is derived from an EMBL/GenBank/DDBJ whole genome shotgun (WGS) entry which is preliminary data.</text>
</comment>
<comment type="catalytic activity">
    <reaction evidence="1 11">
        <text>AMP + diphosphate = 5-phospho-alpha-D-ribose 1-diphosphate + adenine</text>
        <dbReference type="Rhea" id="RHEA:16609"/>
        <dbReference type="ChEBI" id="CHEBI:16708"/>
        <dbReference type="ChEBI" id="CHEBI:33019"/>
        <dbReference type="ChEBI" id="CHEBI:58017"/>
        <dbReference type="ChEBI" id="CHEBI:456215"/>
        <dbReference type="EC" id="2.4.2.7"/>
    </reaction>
</comment>
<dbReference type="Proteomes" id="UP001301653">
    <property type="component" value="Unassembled WGS sequence"/>
</dbReference>
<evidence type="ECO:0000256" key="2">
    <source>
        <dbReference type="ARBA" id="ARBA00003968"/>
    </source>
</evidence>
<evidence type="ECO:0000256" key="3">
    <source>
        <dbReference type="ARBA" id="ARBA00004496"/>
    </source>
</evidence>
<dbReference type="CDD" id="cd06223">
    <property type="entry name" value="PRTases_typeI"/>
    <property type="match status" value="1"/>
</dbReference>
<evidence type="ECO:0000256" key="7">
    <source>
        <dbReference type="ARBA" id="ARBA00022490"/>
    </source>
</evidence>
<gene>
    <name evidence="11" type="primary">apt</name>
    <name evidence="13" type="ORF">VA603_17325</name>
</gene>
<comment type="function">
    <text evidence="2 11">Catalyzes a salvage reaction resulting in the formation of AMP, that is energically less costly than de novo synthesis.</text>
</comment>
<dbReference type="InterPro" id="IPR029057">
    <property type="entry name" value="PRTase-like"/>
</dbReference>
<evidence type="ECO:0000256" key="4">
    <source>
        <dbReference type="ARBA" id="ARBA00004659"/>
    </source>
</evidence>
<dbReference type="NCBIfam" id="TIGR01090">
    <property type="entry name" value="apt"/>
    <property type="match status" value="1"/>
</dbReference>
<dbReference type="PANTHER" id="PTHR32315:SF3">
    <property type="entry name" value="ADENINE PHOSPHORIBOSYLTRANSFERASE"/>
    <property type="match status" value="1"/>
</dbReference>
<dbReference type="SUPFAM" id="SSF53271">
    <property type="entry name" value="PRTase-like"/>
    <property type="match status" value="1"/>
</dbReference>
<comment type="similarity">
    <text evidence="5 11">Belongs to the purine/pyrimidine phosphoribosyltransferase family.</text>
</comment>
<dbReference type="HAMAP" id="MF_00004">
    <property type="entry name" value="Aden_phosphoribosyltr"/>
    <property type="match status" value="1"/>
</dbReference>
<comment type="subcellular location">
    <subcellularLocation>
        <location evidence="3 11">Cytoplasm</location>
    </subcellularLocation>
</comment>
<evidence type="ECO:0000313" key="13">
    <source>
        <dbReference type="EMBL" id="MEA5669298.1"/>
    </source>
</evidence>
<feature type="domain" description="Phosphoribosyltransferase" evidence="12">
    <location>
        <begin position="53"/>
        <end position="154"/>
    </location>
</feature>
<dbReference type="Pfam" id="PF00156">
    <property type="entry name" value="Pribosyltran"/>
    <property type="match status" value="1"/>
</dbReference>
<sequence length="176" mass="18271">MTPVYPEWSRTIRDVADFPKPGILFKDITPLLADAKAFDAAVKAMAAPWRAAGVQAVLGVEARGFILGAALALELGAGFVPVRKPGKLPGATLQQEYTLEYRSDRIEVCADAIAPGTRVVLVDDVLATGGTLAAALLLAGQLEAQVLGAAVLVELDGLGGRARLPAGVPLQATLVY</sequence>
<evidence type="ECO:0000256" key="6">
    <source>
        <dbReference type="ARBA" id="ARBA00011893"/>
    </source>
</evidence>
<accession>A0ABU5V7G5</accession>
<dbReference type="EMBL" id="JAYFUH010000249">
    <property type="protein sequence ID" value="MEA5669298.1"/>
    <property type="molecule type" value="Genomic_DNA"/>
</dbReference>
<keyword evidence="8 11" id="KW-0328">Glycosyltransferase</keyword>
<dbReference type="NCBIfam" id="NF002634">
    <property type="entry name" value="PRK02304.1-3"/>
    <property type="match status" value="1"/>
</dbReference>
<dbReference type="EC" id="2.4.2.7" evidence="6 11"/>
<reference evidence="13 14" key="1">
    <citation type="submission" date="2023-12" db="EMBL/GenBank/DDBJ databases">
        <title>Stenotrophomonas guangdongensis sp. nov., isolated from wilted pepper plants (Capsicum annuum).</title>
        <authorList>
            <person name="Qiu M."/>
            <person name="Li Y."/>
            <person name="Liu Q."/>
            <person name="Zhang X."/>
            <person name="Huang Y."/>
            <person name="Guo R."/>
            <person name="Hu M."/>
            <person name="Zhou J."/>
            <person name="Zhou X."/>
        </authorList>
    </citation>
    <scope>NUCLEOTIDE SEQUENCE [LARGE SCALE GENOMIC DNA]</scope>
    <source>
        <strain evidence="13 14">MH1</strain>
    </source>
</reference>
<evidence type="ECO:0000256" key="5">
    <source>
        <dbReference type="ARBA" id="ARBA00008391"/>
    </source>
</evidence>
<dbReference type="GO" id="GO:0003999">
    <property type="term" value="F:adenine phosphoribosyltransferase activity"/>
    <property type="evidence" value="ECO:0007669"/>
    <property type="project" value="UniProtKB-EC"/>
</dbReference>
<evidence type="ECO:0000256" key="8">
    <source>
        <dbReference type="ARBA" id="ARBA00022676"/>
    </source>
</evidence>
<dbReference type="InterPro" id="IPR005764">
    <property type="entry name" value="Ade_phspho_trans"/>
</dbReference>
<dbReference type="InterPro" id="IPR050054">
    <property type="entry name" value="UPRTase/APRTase"/>
</dbReference>
<dbReference type="PANTHER" id="PTHR32315">
    <property type="entry name" value="ADENINE PHOSPHORIBOSYLTRANSFERASE"/>
    <property type="match status" value="1"/>
</dbReference>
<evidence type="ECO:0000259" key="12">
    <source>
        <dbReference type="Pfam" id="PF00156"/>
    </source>
</evidence>
<dbReference type="NCBIfam" id="NF002636">
    <property type="entry name" value="PRK02304.1-5"/>
    <property type="match status" value="1"/>
</dbReference>
<evidence type="ECO:0000313" key="14">
    <source>
        <dbReference type="Proteomes" id="UP001301653"/>
    </source>
</evidence>
<keyword evidence="7 11" id="KW-0963">Cytoplasm</keyword>
<name>A0ABU5V7G5_9GAMM</name>
<comment type="pathway">
    <text evidence="4 11">Purine metabolism; AMP biosynthesis via salvage pathway; AMP from adenine: step 1/1.</text>
</comment>
<comment type="subunit">
    <text evidence="11">Homodimer.</text>
</comment>
<protein>
    <recommendedName>
        <fullName evidence="6 11">Adenine phosphoribosyltransferase</fullName>
        <shortName evidence="11">APRT</shortName>
        <ecNumber evidence="6 11">2.4.2.7</ecNumber>
    </recommendedName>
</protein>
<proteinExistence type="inferred from homology"/>
<evidence type="ECO:0000256" key="9">
    <source>
        <dbReference type="ARBA" id="ARBA00022679"/>
    </source>
</evidence>
<keyword evidence="10 11" id="KW-0660">Purine salvage</keyword>
<keyword evidence="14" id="KW-1185">Reference proteome</keyword>
<organism evidence="13 14">
    <name type="scientific">Stenotrophomonas capsici</name>
    <dbReference type="NCBI Taxonomy" id="3110230"/>
    <lineage>
        <taxon>Bacteria</taxon>
        <taxon>Pseudomonadati</taxon>
        <taxon>Pseudomonadota</taxon>
        <taxon>Gammaproteobacteria</taxon>
        <taxon>Lysobacterales</taxon>
        <taxon>Lysobacteraceae</taxon>
        <taxon>Stenotrophomonas</taxon>
    </lineage>
</organism>